<feature type="short sequence motif" description="DGA/G" evidence="4">
    <location>
        <begin position="238"/>
        <end position="240"/>
    </location>
</feature>
<sequence>MSGSQREPRADRDPVDTCGLCLLSLDGGGVRGLSTLIILRYLMAKVNFGYPQNETRKPCEVFDMIGGTSTGGLIAIMLGRLKMSVQECIDAYVSMFEEIFGKPIRSKVSITLQIQSQYDAEILRRCILRIVRDSSNLSEGDRRAIVEAAGMTGSAKTKSTAINAATSKILLDDSVPRGCRTFVCATAFENQDIERFRDYPRLDLGIQANVSIVDAACATSAATSFFDAVNINGRLFRDGGFKANNPVNEVWHEARQIWVGDNQDVQLDLLLKCIISIGTGETKTESMKEGVKGFIDTLKRMITQTRDTDKAFRNEHRNLTKLDGTQRYFRFNVDQGLQAVSLEQYEKKGTIEAVTKTYMESPERESLLALCANNLRMKTSVSLSQEITELDFS</sequence>
<dbReference type="GO" id="GO:0016020">
    <property type="term" value="C:membrane"/>
    <property type="evidence" value="ECO:0007669"/>
    <property type="project" value="TreeGrafter"/>
</dbReference>
<feature type="short sequence motif" description="GXSXG" evidence="4">
    <location>
        <begin position="67"/>
        <end position="71"/>
    </location>
</feature>
<keyword evidence="1 4" id="KW-0378">Hydrolase</keyword>
<accession>A0A2J6QUR5</accession>
<feature type="active site" description="Nucleophile" evidence="4">
    <location>
        <position position="69"/>
    </location>
</feature>
<dbReference type="PANTHER" id="PTHR24185">
    <property type="entry name" value="CALCIUM-INDEPENDENT PHOSPHOLIPASE A2-GAMMA"/>
    <property type="match status" value="1"/>
</dbReference>
<evidence type="ECO:0000256" key="4">
    <source>
        <dbReference type="PROSITE-ProRule" id="PRU01161"/>
    </source>
</evidence>
<evidence type="ECO:0000256" key="1">
    <source>
        <dbReference type="ARBA" id="ARBA00022801"/>
    </source>
</evidence>
<dbReference type="Gene3D" id="3.40.1090.10">
    <property type="entry name" value="Cytosolic phospholipase A2 catalytic domain"/>
    <property type="match status" value="1"/>
</dbReference>
<dbReference type="GO" id="GO:0046486">
    <property type="term" value="P:glycerolipid metabolic process"/>
    <property type="evidence" value="ECO:0007669"/>
    <property type="project" value="UniProtKB-ARBA"/>
</dbReference>
<keyword evidence="2 4" id="KW-0442">Lipid degradation</keyword>
<protein>
    <submittedName>
        <fullName evidence="6">FabD/lysophospholipase-like protein</fullName>
    </submittedName>
</protein>
<feature type="domain" description="PNPLA" evidence="5">
    <location>
        <begin position="23"/>
        <end position="251"/>
    </location>
</feature>
<organism evidence="6 7">
    <name type="scientific">Hyaloscypha variabilis (strain UAMH 11265 / GT02V1 / F)</name>
    <name type="common">Meliniomyces variabilis</name>
    <dbReference type="NCBI Taxonomy" id="1149755"/>
    <lineage>
        <taxon>Eukaryota</taxon>
        <taxon>Fungi</taxon>
        <taxon>Dikarya</taxon>
        <taxon>Ascomycota</taxon>
        <taxon>Pezizomycotina</taxon>
        <taxon>Leotiomycetes</taxon>
        <taxon>Helotiales</taxon>
        <taxon>Hyaloscyphaceae</taxon>
        <taxon>Hyaloscypha</taxon>
        <taxon>Hyaloscypha variabilis</taxon>
    </lineage>
</organism>
<feature type="short sequence motif" description="GXGXXG" evidence="4">
    <location>
        <begin position="27"/>
        <end position="32"/>
    </location>
</feature>
<dbReference type="Proteomes" id="UP000235786">
    <property type="component" value="Unassembled WGS sequence"/>
</dbReference>
<reference evidence="6 7" key="1">
    <citation type="submission" date="2016-04" db="EMBL/GenBank/DDBJ databases">
        <title>A degradative enzymes factory behind the ericoid mycorrhizal symbiosis.</title>
        <authorList>
            <consortium name="DOE Joint Genome Institute"/>
            <person name="Martino E."/>
            <person name="Morin E."/>
            <person name="Grelet G."/>
            <person name="Kuo A."/>
            <person name="Kohler A."/>
            <person name="Daghino S."/>
            <person name="Barry K."/>
            <person name="Choi C."/>
            <person name="Cichocki N."/>
            <person name="Clum A."/>
            <person name="Copeland A."/>
            <person name="Hainaut M."/>
            <person name="Haridas S."/>
            <person name="Labutti K."/>
            <person name="Lindquist E."/>
            <person name="Lipzen A."/>
            <person name="Khouja H.-R."/>
            <person name="Murat C."/>
            <person name="Ohm R."/>
            <person name="Olson A."/>
            <person name="Spatafora J."/>
            <person name="Veneault-Fourrey C."/>
            <person name="Henrissat B."/>
            <person name="Grigoriev I."/>
            <person name="Martin F."/>
            <person name="Perotto S."/>
        </authorList>
    </citation>
    <scope>NUCLEOTIDE SEQUENCE [LARGE SCALE GENOMIC DNA]</scope>
    <source>
        <strain evidence="6 7">F</strain>
    </source>
</reference>
<dbReference type="InterPro" id="IPR016035">
    <property type="entry name" value="Acyl_Trfase/lysoPLipase"/>
</dbReference>
<dbReference type="CDD" id="cd07216">
    <property type="entry name" value="Pat17_PNPLA8_PNPLA9_like3"/>
    <property type="match status" value="1"/>
</dbReference>
<keyword evidence="3 4" id="KW-0443">Lipid metabolism</keyword>
<dbReference type="GO" id="GO:0047499">
    <property type="term" value="F:calcium-independent phospholipase A2 activity"/>
    <property type="evidence" value="ECO:0007669"/>
    <property type="project" value="TreeGrafter"/>
</dbReference>
<feature type="active site" description="Proton acceptor" evidence="4">
    <location>
        <position position="238"/>
    </location>
</feature>
<dbReference type="GO" id="GO:0019369">
    <property type="term" value="P:arachidonate metabolic process"/>
    <property type="evidence" value="ECO:0007669"/>
    <property type="project" value="TreeGrafter"/>
</dbReference>
<dbReference type="GO" id="GO:0016042">
    <property type="term" value="P:lipid catabolic process"/>
    <property type="evidence" value="ECO:0007669"/>
    <property type="project" value="UniProtKB-UniRule"/>
</dbReference>
<dbReference type="EMBL" id="KZ613970">
    <property type="protein sequence ID" value="PMD30005.1"/>
    <property type="molecule type" value="Genomic_DNA"/>
</dbReference>
<name>A0A2J6QUR5_HYAVF</name>
<dbReference type="InterPro" id="IPR002641">
    <property type="entry name" value="PNPLA_dom"/>
</dbReference>
<evidence type="ECO:0000256" key="2">
    <source>
        <dbReference type="ARBA" id="ARBA00022963"/>
    </source>
</evidence>
<dbReference type="OrthoDB" id="1658288at2759"/>
<dbReference type="SUPFAM" id="SSF52151">
    <property type="entry name" value="FabD/lysophospholipase-like"/>
    <property type="match status" value="1"/>
</dbReference>
<dbReference type="PANTHER" id="PTHR24185:SF1">
    <property type="entry name" value="CALCIUM-INDEPENDENT PHOSPHOLIPASE A2-GAMMA"/>
    <property type="match status" value="1"/>
</dbReference>
<evidence type="ECO:0000313" key="6">
    <source>
        <dbReference type="EMBL" id="PMD30005.1"/>
    </source>
</evidence>
<evidence type="ECO:0000256" key="3">
    <source>
        <dbReference type="ARBA" id="ARBA00023098"/>
    </source>
</evidence>
<dbReference type="PROSITE" id="PS51635">
    <property type="entry name" value="PNPLA"/>
    <property type="match status" value="1"/>
</dbReference>
<evidence type="ECO:0000259" key="5">
    <source>
        <dbReference type="PROSITE" id="PS51635"/>
    </source>
</evidence>
<dbReference type="Pfam" id="PF01734">
    <property type="entry name" value="Patatin"/>
    <property type="match status" value="1"/>
</dbReference>
<evidence type="ECO:0000313" key="7">
    <source>
        <dbReference type="Proteomes" id="UP000235786"/>
    </source>
</evidence>
<gene>
    <name evidence="6" type="ORF">L207DRAFT_593054</name>
</gene>
<dbReference type="STRING" id="1149755.A0A2J6QUR5"/>
<proteinExistence type="predicted"/>
<keyword evidence="7" id="KW-1185">Reference proteome</keyword>
<dbReference type="AlphaFoldDB" id="A0A2J6QUR5"/>